<proteinExistence type="predicted"/>
<evidence type="ECO:0000256" key="2">
    <source>
        <dbReference type="ARBA" id="ARBA00022729"/>
    </source>
</evidence>
<name>A0AA41YCP7_9BACT</name>
<sequence length="429" mass="49270">MKKIRPILIGFIFILNASWQSEARDLMQFLQSQPDLSDIREMEGNGFFNNLYQLKIRQPLNHNDTTAGFFNQRVFVAERAVDHPVVLITEGYSAEYAAQPNYINELSLLLDANQICVEHRYFGESIPDSIAWQYLTVENAARDHHRITQLFKLYYSGKWLNTGISKGGQTALAHRAIFPDDVSLTVAYVAPLNFGVQDGRHECFLAQVGSETCRKKIMAFQREILKRRQQMVALLKNYSDARNYNYPISMDEVLDFSVLEYSYSFWQWGHAAHEIPDLSANDQTLFKHFVKISPPDYFSQEGSAHYRAFFYQAARELGYYGYDTEPFSDLLSIASANGYLKRFMIPGNQPVPYHPETSLMVHNFLQNHAKNILLIYGEIDPWSASAASVRKRGNNQVIVLPGGCHKARIQDLPVHQKNKLLKSMKKQLH</sequence>
<evidence type="ECO:0000313" key="4">
    <source>
        <dbReference type="EMBL" id="MCW0482667.1"/>
    </source>
</evidence>
<keyword evidence="5" id="KW-1185">Reference proteome</keyword>
<dbReference type="SUPFAM" id="SSF53474">
    <property type="entry name" value="alpha/beta-Hydrolases"/>
    <property type="match status" value="1"/>
</dbReference>
<dbReference type="EMBL" id="JAPAAF010000008">
    <property type="protein sequence ID" value="MCW0482667.1"/>
    <property type="molecule type" value="Genomic_DNA"/>
</dbReference>
<comment type="caution">
    <text evidence="4">The sequence shown here is derived from an EMBL/GenBank/DDBJ whole genome shotgun (WGS) entry which is preliminary data.</text>
</comment>
<dbReference type="GO" id="GO:0008239">
    <property type="term" value="F:dipeptidyl-peptidase activity"/>
    <property type="evidence" value="ECO:0007669"/>
    <property type="project" value="TreeGrafter"/>
</dbReference>
<reference evidence="4" key="1">
    <citation type="submission" date="2022-10" db="EMBL/GenBank/DDBJ databases">
        <title>Gaoshiqiia sediminis gen. nov., sp. nov., isolated from coastal sediment.</title>
        <authorList>
            <person name="Yu W.X."/>
            <person name="Mu D.S."/>
            <person name="Du J.Z."/>
            <person name="Liang Y.Q."/>
        </authorList>
    </citation>
    <scope>NUCLEOTIDE SEQUENCE</scope>
    <source>
        <strain evidence="4">A06</strain>
    </source>
</reference>
<accession>A0AA41YCP7</accession>
<dbReference type="RefSeq" id="WP_282591272.1">
    <property type="nucleotide sequence ID" value="NZ_JAPAAF010000008.1"/>
</dbReference>
<organism evidence="4 5">
    <name type="scientific">Gaoshiqia sediminis</name>
    <dbReference type="NCBI Taxonomy" id="2986998"/>
    <lineage>
        <taxon>Bacteria</taxon>
        <taxon>Pseudomonadati</taxon>
        <taxon>Bacteroidota</taxon>
        <taxon>Bacteroidia</taxon>
        <taxon>Marinilabiliales</taxon>
        <taxon>Prolixibacteraceae</taxon>
        <taxon>Gaoshiqia</taxon>
    </lineage>
</organism>
<protein>
    <submittedName>
        <fullName evidence="4">S28 family serine protease</fullName>
    </submittedName>
</protein>
<dbReference type="AlphaFoldDB" id="A0AA41YCP7"/>
<dbReference type="PANTHER" id="PTHR11010">
    <property type="entry name" value="PROTEASE S28 PRO-X CARBOXYPEPTIDASE-RELATED"/>
    <property type="match status" value="1"/>
</dbReference>
<keyword evidence="2" id="KW-0732">Signal</keyword>
<dbReference type="PANTHER" id="PTHR11010:SF38">
    <property type="entry name" value="LYSOSOMAL PRO-X CARBOXYPEPTIDASE"/>
    <property type="match status" value="1"/>
</dbReference>
<dbReference type="InterPro" id="IPR029058">
    <property type="entry name" value="AB_hydrolase_fold"/>
</dbReference>
<dbReference type="Gene3D" id="3.40.50.1820">
    <property type="entry name" value="alpha/beta hydrolase"/>
    <property type="match status" value="2"/>
</dbReference>
<evidence type="ECO:0000313" key="5">
    <source>
        <dbReference type="Proteomes" id="UP001163821"/>
    </source>
</evidence>
<gene>
    <name evidence="4" type="ORF">N2K84_08010</name>
</gene>
<evidence type="ECO:0000256" key="1">
    <source>
        <dbReference type="ARBA" id="ARBA00022670"/>
    </source>
</evidence>
<dbReference type="GO" id="GO:0006508">
    <property type="term" value="P:proteolysis"/>
    <property type="evidence" value="ECO:0007669"/>
    <property type="project" value="UniProtKB-KW"/>
</dbReference>
<evidence type="ECO:0000256" key="3">
    <source>
        <dbReference type="ARBA" id="ARBA00022801"/>
    </source>
</evidence>
<keyword evidence="1 4" id="KW-0645">Protease</keyword>
<dbReference type="InterPro" id="IPR008761">
    <property type="entry name" value="Peptidase_S37"/>
</dbReference>
<keyword evidence="3" id="KW-0378">Hydrolase</keyword>
<dbReference type="Proteomes" id="UP001163821">
    <property type="component" value="Unassembled WGS sequence"/>
</dbReference>
<dbReference type="Pfam" id="PF05576">
    <property type="entry name" value="Peptidase_S37"/>
    <property type="match status" value="1"/>
</dbReference>